<feature type="domain" description="Paired" evidence="3">
    <location>
        <begin position="1"/>
        <end position="91"/>
    </location>
</feature>
<evidence type="ECO:0000256" key="1">
    <source>
        <dbReference type="ARBA" id="ARBA00004123"/>
    </source>
</evidence>
<evidence type="ECO:0000256" key="2">
    <source>
        <dbReference type="ARBA" id="ARBA00022724"/>
    </source>
</evidence>
<evidence type="ECO:0000313" key="5">
    <source>
        <dbReference type="Proteomes" id="UP000292052"/>
    </source>
</evidence>
<evidence type="ECO:0000259" key="3">
    <source>
        <dbReference type="PROSITE" id="PS51057"/>
    </source>
</evidence>
<dbReference type="GO" id="GO:0005634">
    <property type="term" value="C:nucleus"/>
    <property type="evidence" value="ECO:0007669"/>
    <property type="project" value="UniProtKB-SubCell"/>
</dbReference>
<dbReference type="PROSITE" id="PS51057">
    <property type="entry name" value="PAIRED_2"/>
    <property type="match status" value="1"/>
</dbReference>
<accession>A0A482VYG6</accession>
<dbReference type="EMBL" id="QDEB01047259">
    <property type="protein sequence ID" value="RZC38011.1"/>
    <property type="molecule type" value="Genomic_DNA"/>
</dbReference>
<protein>
    <submittedName>
        <fullName evidence="4">PAX domain containing protein</fullName>
    </submittedName>
</protein>
<dbReference type="InterPro" id="IPR036388">
    <property type="entry name" value="WH-like_DNA-bd_sf"/>
</dbReference>
<name>A0A482VYG6_ASBVE</name>
<organism evidence="4 5">
    <name type="scientific">Asbolus verrucosus</name>
    <name type="common">Desert ironclad beetle</name>
    <dbReference type="NCBI Taxonomy" id="1661398"/>
    <lineage>
        <taxon>Eukaryota</taxon>
        <taxon>Metazoa</taxon>
        <taxon>Ecdysozoa</taxon>
        <taxon>Arthropoda</taxon>
        <taxon>Hexapoda</taxon>
        <taxon>Insecta</taxon>
        <taxon>Pterygota</taxon>
        <taxon>Neoptera</taxon>
        <taxon>Endopterygota</taxon>
        <taxon>Coleoptera</taxon>
        <taxon>Polyphaga</taxon>
        <taxon>Cucujiformia</taxon>
        <taxon>Tenebrionidae</taxon>
        <taxon>Pimeliinae</taxon>
        <taxon>Asbolus</taxon>
    </lineage>
</organism>
<evidence type="ECO:0000313" key="4">
    <source>
        <dbReference type="EMBL" id="RZC38011.1"/>
    </source>
</evidence>
<dbReference type="Gene3D" id="1.10.10.10">
    <property type="entry name" value="Winged helix-like DNA-binding domain superfamily/Winged helix DNA-binding domain"/>
    <property type="match status" value="1"/>
</dbReference>
<dbReference type="Proteomes" id="UP000292052">
    <property type="component" value="Unassembled WGS sequence"/>
</dbReference>
<feature type="non-terminal residue" evidence="4">
    <location>
        <position position="91"/>
    </location>
</feature>
<comment type="subcellular location">
    <subcellularLocation>
        <location evidence="1">Nucleus</location>
    </subcellularLocation>
</comment>
<dbReference type="InterPro" id="IPR001523">
    <property type="entry name" value="Paired_dom"/>
</dbReference>
<comment type="caution">
    <text evidence="4">The sequence shown here is derived from an EMBL/GenBank/DDBJ whole genome shotgun (WGS) entry which is preliminary data.</text>
</comment>
<keyword evidence="2" id="KW-0563">Paired box</keyword>
<reference evidence="4 5" key="1">
    <citation type="submission" date="2017-03" db="EMBL/GenBank/DDBJ databases">
        <title>Genome of the blue death feigning beetle - Asbolus verrucosus.</title>
        <authorList>
            <person name="Rider S.D."/>
        </authorList>
    </citation>
    <scope>NUCLEOTIDE SEQUENCE [LARGE SCALE GENOMIC DNA]</scope>
    <source>
        <strain evidence="4">Butters</strain>
        <tissue evidence="4">Head and leg muscle</tissue>
    </source>
</reference>
<gene>
    <name evidence="4" type="ORF">BDFB_015300</name>
</gene>
<keyword evidence="5" id="KW-1185">Reference proteome</keyword>
<proteinExistence type="predicted"/>
<dbReference type="GO" id="GO:0006355">
    <property type="term" value="P:regulation of DNA-templated transcription"/>
    <property type="evidence" value="ECO:0007669"/>
    <property type="project" value="InterPro"/>
</dbReference>
<dbReference type="GO" id="GO:0003677">
    <property type="term" value="F:DNA binding"/>
    <property type="evidence" value="ECO:0007669"/>
    <property type="project" value="InterPro"/>
</dbReference>
<dbReference type="AlphaFoldDB" id="A0A482VYG6"/>
<dbReference type="SUPFAM" id="SSF46689">
    <property type="entry name" value="Homeodomain-like"/>
    <property type="match status" value="1"/>
</dbReference>
<sequence>MPAGKVVSEDLGKKIIEAYEKGIKQKDISRIFSLHKSAVCKVIGRFKTRGNVIGIRKGTRPRKTTSTMNRRIKMITSKYPRKSVKQILQEL</sequence>
<dbReference type="InterPro" id="IPR009057">
    <property type="entry name" value="Homeodomain-like_sf"/>
</dbReference>
<dbReference type="Pfam" id="PF00292">
    <property type="entry name" value="PAX"/>
    <property type="match status" value="1"/>
</dbReference>